<evidence type="ECO:0000256" key="4">
    <source>
        <dbReference type="ARBA" id="ARBA00023008"/>
    </source>
</evidence>
<keyword evidence="2" id="KW-0479">Metal-binding</keyword>
<gene>
    <name evidence="7" type="ORF">B9Z44_02420</name>
</gene>
<keyword evidence="3" id="KW-0574">Periplasm</keyword>
<keyword evidence="5" id="KW-0732">Signal</keyword>
<dbReference type="SUPFAM" id="SSF49503">
    <property type="entry name" value="Cupredoxins"/>
    <property type="match status" value="1"/>
</dbReference>
<dbReference type="InterPro" id="IPR008972">
    <property type="entry name" value="Cupredoxin"/>
</dbReference>
<feature type="chain" id="PRO_5016236576" description="Blue (type 1) copper domain-containing protein" evidence="5">
    <location>
        <begin position="24"/>
        <end position="162"/>
    </location>
</feature>
<evidence type="ECO:0000259" key="6">
    <source>
        <dbReference type="Pfam" id="PF00127"/>
    </source>
</evidence>
<keyword evidence="4" id="KW-0186">Copper</keyword>
<dbReference type="CDD" id="cd04211">
    <property type="entry name" value="Cupredoxin_like_2"/>
    <property type="match status" value="1"/>
</dbReference>
<comment type="caution">
    <text evidence="7">The sequence shown here is derived from an EMBL/GenBank/DDBJ whole genome shotgun (WGS) entry which is preliminary data.</text>
</comment>
<keyword evidence="8" id="KW-1185">Reference proteome</keyword>
<feature type="signal peptide" evidence="5">
    <location>
        <begin position="1"/>
        <end position="23"/>
    </location>
</feature>
<dbReference type="AlphaFoldDB" id="A0A315EKX2"/>
<dbReference type="RefSeq" id="WP_108401614.1">
    <property type="nucleotide sequence ID" value="NZ_NESP01000001.1"/>
</dbReference>
<dbReference type="GO" id="GO:0005507">
    <property type="term" value="F:copper ion binding"/>
    <property type="evidence" value="ECO:0007669"/>
    <property type="project" value="InterPro"/>
</dbReference>
<organism evidence="7 8">
    <name type="scientific">Limnohabitans curvus</name>
    <dbReference type="NCBI Taxonomy" id="323423"/>
    <lineage>
        <taxon>Bacteria</taxon>
        <taxon>Pseudomonadati</taxon>
        <taxon>Pseudomonadota</taxon>
        <taxon>Betaproteobacteria</taxon>
        <taxon>Burkholderiales</taxon>
        <taxon>Comamonadaceae</taxon>
        <taxon>Limnohabitans</taxon>
    </lineage>
</organism>
<dbReference type="GO" id="GO:0042597">
    <property type="term" value="C:periplasmic space"/>
    <property type="evidence" value="ECO:0007669"/>
    <property type="project" value="UniProtKB-SubCell"/>
</dbReference>
<evidence type="ECO:0000313" key="7">
    <source>
        <dbReference type="EMBL" id="PUE58553.1"/>
    </source>
</evidence>
<feature type="domain" description="Blue (type 1) copper" evidence="6">
    <location>
        <begin position="56"/>
        <end position="159"/>
    </location>
</feature>
<sequence>MKYTTIHKFIALSALFLSGAAFAGGNHAGGHSHDNEETAIGKPGVVSKANRTVTVVMTDNMRYTPADIQVKQGETVRFIVKNNGQVKHELSLGTQKELLEHLEQMKKFPDMEHDEPSKVTLSPGQQGEIVWQFTKTGTVNFACLMPGHYEAGMKGAIKVGKK</sequence>
<reference evidence="7 8" key="1">
    <citation type="submission" date="2017-04" db="EMBL/GenBank/DDBJ databases">
        <title>Unexpected and diverse lifestyles within the genus Limnohabitans.</title>
        <authorList>
            <person name="Kasalicky V."/>
            <person name="Mehrshad M."/>
            <person name="Andrei S.-A."/>
            <person name="Salcher M."/>
            <person name="Kratochvilova H."/>
            <person name="Simek K."/>
            <person name="Ghai R."/>
        </authorList>
    </citation>
    <scope>NUCLEOTIDE SEQUENCE [LARGE SCALE GENOMIC DNA]</scope>
    <source>
        <strain evidence="7 8">MWH-C5</strain>
    </source>
</reference>
<dbReference type="InterPro" id="IPR050845">
    <property type="entry name" value="Cu-binding_ET"/>
</dbReference>
<dbReference type="PANTHER" id="PTHR38439:SF3">
    <property type="entry name" value="COPPER-RESISTANT CUPROPROTEIN COPI"/>
    <property type="match status" value="1"/>
</dbReference>
<dbReference type="PANTHER" id="PTHR38439">
    <property type="entry name" value="AURACYANIN-B"/>
    <property type="match status" value="1"/>
</dbReference>
<dbReference type="Gene3D" id="2.60.40.420">
    <property type="entry name" value="Cupredoxins - blue copper proteins"/>
    <property type="match status" value="1"/>
</dbReference>
<evidence type="ECO:0000256" key="1">
    <source>
        <dbReference type="ARBA" id="ARBA00004418"/>
    </source>
</evidence>
<evidence type="ECO:0000256" key="3">
    <source>
        <dbReference type="ARBA" id="ARBA00022764"/>
    </source>
</evidence>
<evidence type="ECO:0000256" key="2">
    <source>
        <dbReference type="ARBA" id="ARBA00022723"/>
    </source>
</evidence>
<evidence type="ECO:0000313" key="8">
    <source>
        <dbReference type="Proteomes" id="UP000251341"/>
    </source>
</evidence>
<dbReference type="GO" id="GO:0009055">
    <property type="term" value="F:electron transfer activity"/>
    <property type="evidence" value="ECO:0007669"/>
    <property type="project" value="InterPro"/>
</dbReference>
<dbReference type="EMBL" id="NESP01000001">
    <property type="protein sequence ID" value="PUE58553.1"/>
    <property type="molecule type" value="Genomic_DNA"/>
</dbReference>
<accession>A0A315EKX2</accession>
<dbReference type="Proteomes" id="UP000251341">
    <property type="component" value="Unassembled WGS sequence"/>
</dbReference>
<evidence type="ECO:0000256" key="5">
    <source>
        <dbReference type="SAM" id="SignalP"/>
    </source>
</evidence>
<dbReference type="Pfam" id="PF00127">
    <property type="entry name" value="Copper-bind"/>
    <property type="match status" value="1"/>
</dbReference>
<proteinExistence type="predicted"/>
<name>A0A315EKX2_9BURK</name>
<dbReference type="InterPro" id="IPR000923">
    <property type="entry name" value="BlueCu_1"/>
</dbReference>
<comment type="subcellular location">
    <subcellularLocation>
        <location evidence="1">Periplasm</location>
    </subcellularLocation>
</comment>
<protein>
    <recommendedName>
        <fullName evidence="6">Blue (type 1) copper domain-containing protein</fullName>
    </recommendedName>
</protein>